<gene>
    <name evidence="1" type="ORF">MSPICULIGERA_LOCUS14183</name>
</gene>
<dbReference type="PANTHER" id="PTHR22900">
    <property type="entry name" value="PROTEIN CBG14245-RELATED"/>
    <property type="match status" value="1"/>
</dbReference>
<dbReference type="GO" id="GO:0016020">
    <property type="term" value="C:membrane"/>
    <property type="evidence" value="ECO:0007669"/>
    <property type="project" value="InterPro"/>
</dbReference>
<dbReference type="GO" id="GO:1902884">
    <property type="term" value="P:positive regulation of response to oxidative stress"/>
    <property type="evidence" value="ECO:0007669"/>
    <property type="project" value="InterPro"/>
</dbReference>
<protein>
    <submittedName>
        <fullName evidence="1">Uncharacterized protein</fullName>
    </submittedName>
</protein>
<feature type="non-terminal residue" evidence="1">
    <location>
        <position position="1"/>
    </location>
</feature>
<dbReference type="Pfam" id="PF03567">
    <property type="entry name" value="Sulfotransfer_2"/>
    <property type="match status" value="1"/>
</dbReference>
<dbReference type="InterPro" id="IPR005331">
    <property type="entry name" value="Sulfotransferase"/>
</dbReference>
<dbReference type="GO" id="GO:0050650">
    <property type="term" value="P:chondroitin sulfate proteoglycan biosynthetic process"/>
    <property type="evidence" value="ECO:0007669"/>
    <property type="project" value="InterPro"/>
</dbReference>
<reference evidence="1" key="1">
    <citation type="submission" date="2023-06" db="EMBL/GenBank/DDBJ databases">
        <authorList>
            <person name="Delattre M."/>
        </authorList>
    </citation>
    <scope>NUCLEOTIDE SEQUENCE</scope>
    <source>
        <strain evidence="1">AF72</strain>
    </source>
</reference>
<name>A0AA36G2J8_9BILA</name>
<dbReference type="EMBL" id="CATQJA010002641">
    <property type="protein sequence ID" value="CAJ0575881.1"/>
    <property type="molecule type" value="Genomic_DNA"/>
</dbReference>
<accession>A0AA36G2J8</accession>
<dbReference type="AlphaFoldDB" id="A0AA36G2J8"/>
<organism evidence="1 2">
    <name type="scientific">Mesorhabditis spiculigera</name>
    <dbReference type="NCBI Taxonomy" id="96644"/>
    <lineage>
        <taxon>Eukaryota</taxon>
        <taxon>Metazoa</taxon>
        <taxon>Ecdysozoa</taxon>
        <taxon>Nematoda</taxon>
        <taxon>Chromadorea</taxon>
        <taxon>Rhabditida</taxon>
        <taxon>Rhabditina</taxon>
        <taxon>Rhabditomorpha</taxon>
        <taxon>Rhabditoidea</taxon>
        <taxon>Rhabditidae</taxon>
        <taxon>Mesorhabditinae</taxon>
        <taxon>Mesorhabditis</taxon>
    </lineage>
</organism>
<dbReference type="InterPro" id="IPR007669">
    <property type="entry name" value="Chst-1-like"/>
</dbReference>
<evidence type="ECO:0000313" key="1">
    <source>
        <dbReference type="EMBL" id="CAJ0575881.1"/>
    </source>
</evidence>
<evidence type="ECO:0000313" key="2">
    <source>
        <dbReference type="Proteomes" id="UP001177023"/>
    </source>
</evidence>
<comment type="caution">
    <text evidence="1">The sequence shown here is derived from an EMBL/GenBank/DDBJ whole genome shotgun (WGS) entry which is preliminary data.</text>
</comment>
<dbReference type="Proteomes" id="UP001177023">
    <property type="component" value="Unassembled WGS sequence"/>
</dbReference>
<proteinExistence type="predicted"/>
<dbReference type="PANTHER" id="PTHR22900:SF5">
    <property type="entry name" value="PROTEIN CBG14245"/>
    <property type="match status" value="1"/>
</dbReference>
<keyword evidence="2" id="KW-1185">Reference proteome</keyword>
<dbReference type="GO" id="GO:0047756">
    <property type="term" value="F:chondroitin 4-sulfotransferase activity"/>
    <property type="evidence" value="ECO:0007669"/>
    <property type="project" value="InterPro"/>
</dbReference>
<sequence>MNSSAIVSITLFGCSCLLLIFYSLSMQTVRPGCAFSVLQNFTARLPYFPSETFEQRQQRLNDVHAVIEQNSDPLPKRTSNLTASEFCSIKGNCIRPVAKYDTRWKVSNKFKLAACLIHKTMSSVMTGIMCFLEKARSYKQVNATVTSYEQAKTICHGNHITDFAQMEEKYNLVGWDFVVLTRHPIDRFLSGYVDRCIRMAGPVRGEDYCNGCGMNMTCFLETEYQKIQRQIQNKRISRGFVDRHFYPQSWRCQILDNADRYKFIKYTSDPAENVLPELENVFTKHKVPKSYIDFVRSQLTSLRTVHATIATPSRQFLEERLLSSDYLLELVVRIFYHDFRILNYQLPF</sequence>